<feature type="non-terminal residue" evidence="1">
    <location>
        <position position="53"/>
    </location>
</feature>
<evidence type="ECO:0000313" key="2">
    <source>
        <dbReference type="Proteomes" id="UP000676336"/>
    </source>
</evidence>
<dbReference type="AlphaFoldDB" id="A0A8S2V3A9"/>
<protein>
    <submittedName>
        <fullName evidence="1">Uncharacterized protein</fullName>
    </submittedName>
</protein>
<dbReference type="Proteomes" id="UP000676336">
    <property type="component" value="Unassembled WGS sequence"/>
</dbReference>
<reference evidence="1" key="1">
    <citation type="submission" date="2021-02" db="EMBL/GenBank/DDBJ databases">
        <authorList>
            <person name="Nowell W R."/>
        </authorList>
    </citation>
    <scope>NUCLEOTIDE SEQUENCE</scope>
</reference>
<sequence>MLGEEEPHFCFADPPTRNTDPFRSCCSSVTGETDPLLNCLSMYSGDDDKIRLT</sequence>
<dbReference type="EMBL" id="CAJOBI010052260">
    <property type="protein sequence ID" value="CAF4377743.1"/>
    <property type="molecule type" value="Genomic_DNA"/>
</dbReference>
<evidence type="ECO:0000313" key="1">
    <source>
        <dbReference type="EMBL" id="CAF4377743.1"/>
    </source>
</evidence>
<proteinExistence type="predicted"/>
<name>A0A8S2V3A9_9BILA</name>
<comment type="caution">
    <text evidence="1">The sequence shown here is derived from an EMBL/GenBank/DDBJ whole genome shotgun (WGS) entry which is preliminary data.</text>
</comment>
<gene>
    <name evidence="1" type="ORF">SMN809_LOCUS29431</name>
</gene>
<organism evidence="1 2">
    <name type="scientific">Rotaria magnacalcarata</name>
    <dbReference type="NCBI Taxonomy" id="392030"/>
    <lineage>
        <taxon>Eukaryota</taxon>
        <taxon>Metazoa</taxon>
        <taxon>Spiralia</taxon>
        <taxon>Gnathifera</taxon>
        <taxon>Rotifera</taxon>
        <taxon>Eurotatoria</taxon>
        <taxon>Bdelloidea</taxon>
        <taxon>Philodinida</taxon>
        <taxon>Philodinidae</taxon>
        <taxon>Rotaria</taxon>
    </lineage>
</organism>
<accession>A0A8S2V3A9</accession>